<organism evidence="4 5">
    <name type="scientific">Myroides odoratus</name>
    <name type="common">Flavobacterium odoratum</name>
    <dbReference type="NCBI Taxonomy" id="256"/>
    <lineage>
        <taxon>Bacteria</taxon>
        <taxon>Pseudomonadati</taxon>
        <taxon>Bacteroidota</taxon>
        <taxon>Flavobacteriia</taxon>
        <taxon>Flavobacteriales</taxon>
        <taxon>Flavobacteriaceae</taxon>
        <taxon>Myroides</taxon>
    </lineage>
</organism>
<reference evidence="4 5" key="1">
    <citation type="submission" date="2018-06" db="EMBL/GenBank/DDBJ databases">
        <authorList>
            <consortium name="Pathogen Informatics"/>
            <person name="Doyle S."/>
        </authorList>
    </citation>
    <scope>NUCLEOTIDE SEQUENCE [LARGE SCALE GENOMIC DNA]</scope>
    <source>
        <strain evidence="4 5">NCTC11179</strain>
    </source>
</reference>
<evidence type="ECO:0000256" key="1">
    <source>
        <dbReference type="ARBA" id="ARBA00022729"/>
    </source>
</evidence>
<gene>
    <name evidence="4" type="ORF">NCTC11179_02808</name>
</gene>
<dbReference type="InterPro" id="IPR011250">
    <property type="entry name" value="OMP/PagP_B-barrel"/>
</dbReference>
<dbReference type="SUPFAM" id="SSF56925">
    <property type="entry name" value="OMPA-like"/>
    <property type="match status" value="1"/>
</dbReference>
<dbReference type="AlphaFoldDB" id="A0A378U4R2"/>
<evidence type="ECO:0000313" key="5">
    <source>
        <dbReference type="Proteomes" id="UP000255024"/>
    </source>
</evidence>
<evidence type="ECO:0000313" key="4">
    <source>
        <dbReference type="EMBL" id="STZ69302.1"/>
    </source>
</evidence>
<protein>
    <recommendedName>
        <fullName evidence="3">Outer membrane protein beta-barrel domain-containing protein</fullName>
    </recommendedName>
</protein>
<name>A0A378U4R2_MYROD</name>
<feature type="chain" id="PRO_5016837363" description="Outer membrane protein beta-barrel domain-containing protein" evidence="2">
    <location>
        <begin position="22"/>
        <end position="206"/>
    </location>
</feature>
<dbReference type="Pfam" id="PF13505">
    <property type="entry name" value="OMP_b-brl"/>
    <property type="match status" value="1"/>
</dbReference>
<evidence type="ECO:0000259" key="3">
    <source>
        <dbReference type="Pfam" id="PF13505"/>
    </source>
</evidence>
<dbReference type="Proteomes" id="UP000255024">
    <property type="component" value="Unassembled WGS sequence"/>
</dbReference>
<dbReference type="InterPro" id="IPR027385">
    <property type="entry name" value="Beta-barrel_OMP"/>
</dbReference>
<accession>A0A378U4R2</accession>
<proteinExistence type="predicted"/>
<keyword evidence="5" id="KW-1185">Reference proteome</keyword>
<keyword evidence="1 2" id="KW-0732">Signal</keyword>
<evidence type="ECO:0000256" key="2">
    <source>
        <dbReference type="SAM" id="SignalP"/>
    </source>
</evidence>
<dbReference type="RefSeq" id="WP_115092078.1">
    <property type="nucleotide sequence ID" value="NZ_CP068107.1"/>
</dbReference>
<feature type="domain" description="Outer membrane protein beta-barrel" evidence="3">
    <location>
        <begin position="11"/>
        <end position="206"/>
    </location>
</feature>
<dbReference type="EMBL" id="UGQL01000002">
    <property type="protein sequence ID" value="STZ69302.1"/>
    <property type="molecule type" value="Genomic_DNA"/>
</dbReference>
<feature type="signal peptide" evidence="2">
    <location>
        <begin position="1"/>
        <end position="21"/>
    </location>
</feature>
<sequence length="206" mass="23364">MIKKLLFISCLAAGITFSSYAQKRKWFTPGVRGGISLSTLTSIESDYKTDFYIGVQLPIHLSRFYSLQPELNYTRQGAKNANFYGGETFSWSNSHTKSAGTTTVDLSYIDVNVINKFRFKKFNLHIGPGLAFLLEGSKYTDTNVDLTLNLGAGYKVTERLEIEARWRTGLLSIVDDYGYWNQNNYYKRQGDDVLNSTFQIGATFTF</sequence>